<dbReference type="PANTHER" id="PTHR43221">
    <property type="entry name" value="PROTEASE HTPX"/>
    <property type="match status" value="1"/>
</dbReference>
<keyword evidence="9" id="KW-0482">Metalloprotease</keyword>
<dbReference type="GO" id="GO:0006508">
    <property type="term" value="P:proteolysis"/>
    <property type="evidence" value="ECO:0007669"/>
    <property type="project" value="UniProtKB-KW"/>
</dbReference>
<keyword evidence="3 14" id="KW-0645">Protease</keyword>
<dbReference type="InterPro" id="IPR001915">
    <property type="entry name" value="Peptidase_M48"/>
</dbReference>
<evidence type="ECO:0000256" key="1">
    <source>
        <dbReference type="ARBA" id="ARBA00001947"/>
    </source>
</evidence>
<dbReference type="InterPro" id="IPR050083">
    <property type="entry name" value="HtpX_protease"/>
</dbReference>
<accession>A0A1G6VZL3</accession>
<dbReference type="OrthoDB" id="9789270at2"/>
<proteinExistence type="predicted"/>
<keyword evidence="5" id="KW-0479">Metal-binding</keyword>
<keyword evidence="8 12" id="KW-1133">Transmembrane helix</keyword>
<evidence type="ECO:0000256" key="2">
    <source>
        <dbReference type="ARBA" id="ARBA00022475"/>
    </source>
</evidence>
<evidence type="ECO:0000259" key="13">
    <source>
        <dbReference type="Pfam" id="PF01435"/>
    </source>
</evidence>
<dbReference type="STRING" id="659014.SAMN04487996_101388"/>
<evidence type="ECO:0000256" key="8">
    <source>
        <dbReference type="ARBA" id="ARBA00022989"/>
    </source>
</evidence>
<dbReference type="PANTHER" id="PTHR43221:SF2">
    <property type="entry name" value="PROTEASE HTPX HOMOLOG"/>
    <property type="match status" value="1"/>
</dbReference>
<evidence type="ECO:0000313" key="15">
    <source>
        <dbReference type="Proteomes" id="UP000198748"/>
    </source>
</evidence>
<feature type="transmembrane region" description="Helical" evidence="12">
    <location>
        <begin position="58"/>
        <end position="83"/>
    </location>
</feature>
<feature type="coiled-coil region" evidence="11">
    <location>
        <begin position="535"/>
        <end position="606"/>
    </location>
</feature>
<dbReference type="GO" id="GO:0046872">
    <property type="term" value="F:metal ion binding"/>
    <property type="evidence" value="ECO:0007669"/>
    <property type="project" value="UniProtKB-KW"/>
</dbReference>
<evidence type="ECO:0000256" key="9">
    <source>
        <dbReference type="ARBA" id="ARBA00023049"/>
    </source>
</evidence>
<keyword evidence="2" id="KW-1003">Cell membrane</keyword>
<keyword evidence="7" id="KW-0862">Zinc</keyword>
<evidence type="ECO:0000256" key="7">
    <source>
        <dbReference type="ARBA" id="ARBA00022833"/>
    </source>
</evidence>
<gene>
    <name evidence="14" type="ORF">SAMN04487996_101388</name>
</gene>
<keyword evidence="6" id="KW-0378">Hydrolase</keyword>
<reference evidence="15" key="1">
    <citation type="submission" date="2016-10" db="EMBL/GenBank/DDBJ databases">
        <authorList>
            <person name="Varghese N."/>
            <person name="Submissions S."/>
        </authorList>
    </citation>
    <scope>NUCLEOTIDE SEQUENCE [LARGE SCALE GENOMIC DNA]</scope>
    <source>
        <strain evidence="15">DSM 25329</strain>
    </source>
</reference>
<evidence type="ECO:0000256" key="6">
    <source>
        <dbReference type="ARBA" id="ARBA00022801"/>
    </source>
</evidence>
<evidence type="ECO:0000256" key="12">
    <source>
        <dbReference type="SAM" id="Phobius"/>
    </source>
</evidence>
<evidence type="ECO:0000313" key="14">
    <source>
        <dbReference type="EMBL" id="SDD59062.1"/>
    </source>
</evidence>
<keyword evidence="15" id="KW-1185">Reference proteome</keyword>
<feature type="transmembrane region" description="Helical" evidence="12">
    <location>
        <begin position="21"/>
        <end position="52"/>
    </location>
</feature>
<organism evidence="14 15">
    <name type="scientific">Dyadobacter soli</name>
    <dbReference type="NCBI Taxonomy" id="659014"/>
    <lineage>
        <taxon>Bacteria</taxon>
        <taxon>Pseudomonadati</taxon>
        <taxon>Bacteroidota</taxon>
        <taxon>Cytophagia</taxon>
        <taxon>Cytophagales</taxon>
        <taxon>Spirosomataceae</taxon>
        <taxon>Dyadobacter</taxon>
    </lineage>
</organism>
<dbReference type="Pfam" id="PF01435">
    <property type="entry name" value="Peptidase_M48"/>
    <property type="match status" value="1"/>
</dbReference>
<evidence type="ECO:0000256" key="3">
    <source>
        <dbReference type="ARBA" id="ARBA00022670"/>
    </source>
</evidence>
<dbReference type="CDD" id="cd07328">
    <property type="entry name" value="M48_Ste24p_like"/>
    <property type="match status" value="1"/>
</dbReference>
<evidence type="ECO:0000256" key="5">
    <source>
        <dbReference type="ARBA" id="ARBA00022723"/>
    </source>
</evidence>
<keyword evidence="11" id="KW-0175">Coiled coil</keyword>
<evidence type="ECO:0000256" key="11">
    <source>
        <dbReference type="SAM" id="Coils"/>
    </source>
</evidence>
<comment type="cofactor">
    <cofactor evidence="1">
        <name>Zn(2+)</name>
        <dbReference type="ChEBI" id="CHEBI:29105"/>
    </cofactor>
</comment>
<evidence type="ECO:0000256" key="10">
    <source>
        <dbReference type="ARBA" id="ARBA00023136"/>
    </source>
</evidence>
<evidence type="ECO:0000256" key="4">
    <source>
        <dbReference type="ARBA" id="ARBA00022692"/>
    </source>
</evidence>
<keyword evidence="4 12" id="KW-0812">Transmembrane</keyword>
<dbReference type="AlphaFoldDB" id="A0A1G6VZL3"/>
<name>A0A1G6VZL3_9BACT</name>
<dbReference type="EMBL" id="FNAN01000001">
    <property type="protein sequence ID" value="SDD59062.1"/>
    <property type="molecule type" value="Genomic_DNA"/>
</dbReference>
<dbReference type="Gene3D" id="3.30.2010.10">
    <property type="entry name" value="Metalloproteases ('zincins'), catalytic domain"/>
    <property type="match status" value="1"/>
</dbReference>
<dbReference type="Proteomes" id="UP000198748">
    <property type="component" value="Unassembled WGS sequence"/>
</dbReference>
<feature type="domain" description="Peptidase M48" evidence="13">
    <location>
        <begin position="99"/>
        <end position="360"/>
    </location>
</feature>
<keyword evidence="10 12" id="KW-0472">Membrane</keyword>
<dbReference type="GO" id="GO:0004222">
    <property type="term" value="F:metalloendopeptidase activity"/>
    <property type="evidence" value="ECO:0007669"/>
    <property type="project" value="InterPro"/>
</dbReference>
<protein>
    <submittedName>
        <fullName evidence="14">Zn-dependent protease with chaperone function</fullName>
    </submittedName>
</protein>
<sequence length="685" mass="78824">MLIDQVKVSEDFRKYTLRASFAIAQFVVIYILLICGAVLLTGLCALGGYALVYVKFTGITFGLAIGLFCVGFFVLFFLIKFIFKRHVVDRSGLTEISEKDQPELFAMLHEIVKESQTDFPKKVYLSPEVNAAVFYDSGFWSMFLPIRKNLQIGMGLVNSLTVSEFKAVIAHEFGHFSQRSMKVGSYVYNVNYIIYNMLYDNGSFDNMLERWGSSNAYISIASSLARWVVKGIQWVLRKAYNIVNLNYLALSREMEFHADEVAAHLAGSEPLATALKRFELADYAYYFVSSRYYQNARGPRNFYSQHAFVLTFLGEKDGLTFLNGLPVVVSTQNRYNKSKLVITDQWASHPSVDDRVERLMALDQQMRNEDSRRAYELFREIENIQQRFTSELFFAPGSSLEEGLQTDQEFQETILKTYREGAFSEVFNGYYDNKNPVFPEIDGKTTVIDQTQLFNEEAVDRIYLEIALESDIQTIIAINEGRSQVKSFDYAGSKYTADEAAFLLPGLRNELDFVRESIAKNDANIYQFFTQTALYQQKERQLQTLTANMEKVEETNAGLYRIIEEMREQTHFFSTTITFDQIEFNISDLSETEAKLKQQLIELKVNPLYSEIITVEVGEILDKYIQNSTAYFADKSYNEDAIELMFQTVNQCNLLTYQTYFAHKKLLLDFMAELYNTHHPANIAS</sequence>